<dbReference type="AlphaFoldDB" id="A0A5C6CEJ7"/>
<gene>
    <name evidence="2" type="ORF">Pla144_45470</name>
</gene>
<dbReference type="OrthoDB" id="418563at2"/>
<dbReference type="InterPro" id="IPR029064">
    <property type="entry name" value="Ribosomal_eL30-like_sf"/>
</dbReference>
<evidence type="ECO:0000256" key="1">
    <source>
        <dbReference type="SAM" id="MobiDB-lite"/>
    </source>
</evidence>
<dbReference type="EMBL" id="SJPS01000009">
    <property type="protein sequence ID" value="TWU21851.1"/>
    <property type="molecule type" value="Genomic_DNA"/>
</dbReference>
<comment type="caution">
    <text evidence="2">The sequence shown here is derived from an EMBL/GenBank/DDBJ whole genome shotgun (WGS) entry which is preliminary data.</text>
</comment>
<dbReference type="Pfam" id="PF18854">
    <property type="entry name" value="baeRF_family10"/>
    <property type="match status" value="1"/>
</dbReference>
<dbReference type="Proteomes" id="UP000318437">
    <property type="component" value="Unassembled WGS sequence"/>
</dbReference>
<accession>A0A5C6CEJ7</accession>
<keyword evidence="3" id="KW-1185">Reference proteome</keyword>
<dbReference type="Gene3D" id="3.30.1330.30">
    <property type="match status" value="1"/>
</dbReference>
<reference evidence="2 3" key="1">
    <citation type="submission" date="2019-02" db="EMBL/GenBank/DDBJ databases">
        <title>Deep-cultivation of Planctomycetes and their phenomic and genomic characterization uncovers novel biology.</title>
        <authorList>
            <person name="Wiegand S."/>
            <person name="Jogler M."/>
            <person name="Boedeker C."/>
            <person name="Pinto D."/>
            <person name="Vollmers J."/>
            <person name="Rivas-Marin E."/>
            <person name="Kohn T."/>
            <person name="Peeters S.H."/>
            <person name="Heuer A."/>
            <person name="Rast P."/>
            <person name="Oberbeckmann S."/>
            <person name="Bunk B."/>
            <person name="Jeske O."/>
            <person name="Meyerdierks A."/>
            <person name="Storesund J.E."/>
            <person name="Kallscheuer N."/>
            <person name="Luecker S."/>
            <person name="Lage O.M."/>
            <person name="Pohl T."/>
            <person name="Merkel B.J."/>
            <person name="Hornburger P."/>
            <person name="Mueller R.-W."/>
            <person name="Bruemmer F."/>
            <person name="Labrenz M."/>
            <person name="Spormann A.M."/>
            <person name="Op Den Camp H."/>
            <person name="Overmann J."/>
            <person name="Amann R."/>
            <person name="Jetten M.S.M."/>
            <person name="Mascher T."/>
            <person name="Medema M.H."/>
            <person name="Devos D.P."/>
            <person name="Kaster A.-K."/>
            <person name="Ovreas L."/>
            <person name="Rohde M."/>
            <person name="Galperin M.Y."/>
            <person name="Jogler C."/>
        </authorList>
    </citation>
    <scope>NUCLEOTIDE SEQUENCE [LARGE SCALE GENOMIC DNA]</scope>
    <source>
        <strain evidence="2 3">Pla144</strain>
    </source>
</reference>
<organism evidence="2 3">
    <name type="scientific">Bythopirellula polymerisocia</name>
    <dbReference type="NCBI Taxonomy" id="2528003"/>
    <lineage>
        <taxon>Bacteria</taxon>
        <taxon>Pseudomonadati</taxon>
        <taxon>Planctomycetota</taxon>
        <taxon>Planctomycetia</taxon>
        <taxon>Pirellulales</taxon>
        <taxon>Lacipirellulaceae</taxon>
        <taxon>Bythopirellula</taxon>
    </lineage>
</organism>
<evidence type="ECO:0000313" key="3">
    <source>
        <dbReference type="Proteomes" id="UP000318437"/>
    </source>
</evidence>
<evidence type="ECO:0000313" key="2">
    <source>
        <dbReference type="EMBL" id="TWU21851.1"/>
    </source>
</evidence>
<proteinExistence type="predicted"/>
<sequence length="361" mass="40671">MKKRIQAILDSLRTFIVEHKYEDTPILTAYVGIDSMDQDNRRDRPAWLIELKNEAKRLEEQHGTENLKRRDTRRKWENTEEMIMAHLQDSKPQGRSIVIFTDHEDFLTVDLPIPMKTQLFYGVPQVKPFLFALDSYKKCLVVLFSEQEGKLLEVFLTAPTGEALVQTPSMGSISLRPGGNKSRTQASDRRDLDTERRIVKEKAEEVNAYLLADPEIQHVIFGGNLKLAHAVKNALHPAVSESLVTVEPISYEASNNQTAEIAKRIADEKELEHDLALVNELISRRHACGTAVLETQGVLLALEQGQASKLVVSVPIDSDKFDQLLIKSILNNCEIEFLHGEAAKKLNEFGGIAAVLYYSGK</sequence>
<dbReference type="RefSeq" id="WP_146452791.1">
    <property type="nucleotide sequence ID" value="NZ_SJPS01000009.1"/>
</dbReference>
<protein>
    <submittedName>
        <fullName evidence="2">Uncharacterized protein</fullName>
    </submittedName>
</protein>
<dbReference type="InterPro" id="IPR041202">
    <property type="entry name" value="BaeRF_family10"/>
</dbReference>
<feature type="region of interest" description="Disordered" evidence="1">
    <location>
        <begin position="169"/>
        <end position="193"/>
    </location>
</feature>
<name>A0A5C6CEJ7_9BACT</name>